<dbReference type="InterPro" id="IPR036872">
    <property type="entry name" value="CH_dom_sf"/>
</dbReference>
<organism evidence="8 9">
    <name type="scientific">Porites evermanni</name>
    <dbReference type="NCBI Taxonomy" id="104178"/>
    <lineage>
        <taxon>Eukaryota</taxon>
        <taxon>Metazoa</taxon>
        <taxon>Cnidaria</taxon>
        <taxon>Anthozoa</taxon>
        <taxon>Hexacorallia</taxon>
        <taxon>Scleractinia</taxon>
        <taxon>Fungiina</taxon>
        <taxon>Poritidae</taxon>
        <taxon>Porites</taxon>
    </lineage>
</organism>
<dbReference type="Gene3D" id="2.10.110.10">
    <property type="entry name" value="Cysteine Rich Protein"/>
    <property type="match status" value="1"/>
</dbReference>
<feature type="compositionally biased region" description="Basic and acidic residues" evidence="5">
    <location>
        <begin position="1425"/>
        <end position="1441"/>
    </location>
</feature>
<dbReference type="InterPro" id="IPR029978">
    <property type="entry name" value="LMO-7"/>
</dbReference>
<dbReference type="Pfam" id="PF00412">
    <property type="entry name" value="LIM"/>
    <property type="match status" value="1"/>
</dbReference>
<proteinExistence type="predicted"/>
<feature type="compositionally biased region" description="Basic and acidic residues" evidence="5">
    <location>
        <begin position="581"/>
        <end position="592"/>
    </location>
</feature>
<name>A0ABN8LQP9_9CNID</name>
<dbReference type="InterPro" id="IPR001781">
    <property type="entry name" value="Znf_LIM"/>
</dbReference>
<feature type="compositionally biased region" description="Basic and acidic residues" evidence="5">
    <location>
        <begin position="648"/>
        <end position="657"/>
    </location>
</feature>
<evidence type="ECO:0000256" key="5">
    <source>
        <dbReference type="SAM" id="MobiDB-lite"/>
    </source>
</evidence>
<dbReference type="PANTHER" id="PTHR46767">
    <property type="entry name" value="LIM DOMAIN ONLY PROTEIN 7"/>
    <property type="match status" value="1"/>
</dbReference>
<keyword evidence="1 4" id="KW-0479">Metal-binding</keyword>
<feature type="compositionally biased region" description="Basic and acidic residues" evidence="5">
    <location>
        <begin position="326"/>
        <end position="343"/>
    </location>
</feature>
<evidence type="ECO:0000259" key="6">
    <source>
        <dbReference type="PROSITE" id="PS50021"/>
    </source>
</evidence>
<feature type="compositionally biased region" description="Basic and acidic residues" evidence="5">
    <location>
        <begin position="1702"/>
        <end position="1748"/>
    </location>
</feature>
<feature type="compositionally biased region" description="Basic and acidic residues" evidence="5">
    <location>
        <begin position="1208"/>
        <end position="1224"/>
    </location>
</feature>
<dbReference type="PANTHER" id="PTHR46767:SF1">
    <property type="entry name" value="LIM DOMAIN ONLY PROTEIN 7"/>
    <property type="match status" value="1"/>
</dbReference>
<feature type="region of interest" description="Disordered" evidence="5">
    <location>
        <begin position="733"/>
        <end position="894"/>
    </location>
</feature>
<accession>A0ABN8LQP9</accession>
<gene>
    <name evidence="8" type="ORF">PEVE_00040867</name>
</gene>
<keyword evidence="2 4" id="KW-0862">Zinc</keyword>
<protein>
    <submittedName>
        <fullName evidence="8">Uncharacterized protein</fullName>
    </submittedName>
</protein>
<evidence type="ECO:0000256" key="4">
    <source>
        <dbReference type="PROSITE-ProRule" id="PRU00125"/>
    </source>
</evidence>
<evidence type="ECO:0000259" key="7">
    <source>
        <dbReference type="PROSITE" id="PS50023"/>
    </source>
</evidence>
<feature type="compositionally biased region" description="Basic and acidic residues" evidence="5">
    <location>
        <begin position="549"/>
        <end position="564"/>
    </location>
</feature>
<evidence type="ECO:0000313" key="9">
    <source>
        <dbReference type="Proteomes" id="UP001159427"/>
    </source>
</evidence>
<feature type="compositionally biased region" description="Basic and acidic residues" evidence="5">
    <location>
        <begin position="779"/>
        <end position="812"/>
    </location>
</feature>
<evidence type="ECO:0000256" key="1">
    <source>
        <dbReference type="ARBA" id="ARBA00022723"/>
    </source>
</evidence>
<feature type="region of interest" description="Disordered" evidence="5">
    <location>
        <begin position="1574"/>
        <end position="1595"/>
    </location>
</feature>
<feature type="region of interest" description="Disordered" evidence="5">
    <location>
        <begin position="549"/>
        <end position="611"/>
    </location>
</feature>
<dbReference type="Proteomes" id="UP001159427">
    <property type="component" value="Unassembled WGS sequence"/>
</dbReference>
<dbReference type="Pfam" id="PF00307">
    <property type="entry name" value="CH"/>
    <property type="match status" value="1"/>
</dbReference>
<reference evidence="8 9" key="1">
    <citation type="submission" date="2022-05" db="EMBL/GenBank/DDBJ databases">
        <authorList>
            <consortium name="Genoscope - CEA"/>
            <person name="William W."/>
        </authorList>
    </citation>
    <scope>NUCLEOTIDE SEQUENCE [LARGE SCALE GENOMIC DNA]</scope>
</reference>
<feature type="domain" description="Calponin-homology (CH)" evidence="6">
    <location>
        <begin position="33"/>
        <end position="150"/>
    </location>
</feature>
<feature type="region of interest" description="Disordered" evidence="5">
    <location>
        <begin position="907"/>
        <end position="969"/>
    </location>
</feature>
<feature type="compositionally biased region" description="Basic and acidic residues" evidence="5">
    <location>
        <begin position="916"/>
        <end position="940"/>
    </location>
</feature>
<dbReference type="Gene3D" id="1.10.418.10">
    <property type="entry name" value="Calponin-like domain"/>
    <property type="match status" value="1"/>
</dbReference>
<feature type="compositionally biased region" description="Basic and acidic residues" evidence="5">
    <location>
        <begin position="1392"/>
        <end position="1407"/>
    </location>
</feature>
<feature type="region of interest" description="Disordered" evidence="5">
    <location>
        <begin position="1277"/>
        <end position="1296"/>
    </location>
</feature>
<feature type="region of interest" description="Disordered" evidence="5">
    <location>
        <begin position="637"/>
        <end position="657"/>
    </location>
</feature>
<sequence>MASGSSARVPQKDNRALSARELREKYNGYIKADPALVESRRWIEEVTKKRFKSDDFRESLADGILLCELIEIVGDVSLGRINRISTAYAGIDNLNLFFKACEGLGLKKLHLFDVADLQEVTTRRGDSISSRAKETQRRLQNVAITILWLARAARKRGYQGPVLDSSCFHHLLPEVKFQGKKERGIRKRHSSGELELKSRGTQNIPPKKRDKVFDKIDIKDRKEKFLNLENKAKKESTSVELDRRSSTGGILKRIRDNHWQHWDKEDGLPTNKEPAMPDPKFHEKQELYNRREREAAMESAALQDKTRRKGSGSEYVTSPPPVSLGRKVEVDLKQKQKKFEGLDRQAQQQSAVLSGKSRPVSWGPSEVRPALKKQNSVDVAFKDKHKAYEELQRQANTESAVLQGKHRPQFDGTDGKPEKVPLAARSDVKLREKQKSFEQRDFQAQREKAVLEGYLRLSPEDSNEKKPNSVVVPKREQIKLGEKKATFEQLDEQAQRDASILRGEHRPSLTETDGRKKSSKVGLSRESNVGLLEKQRTFEDMDYRARKESEILQKNKRKSFESSVKEPTPLSTSNRQWGASDIRKRNLQERPARPVSNYYEYSSFNDDPESHQVMENFTSEGRIDQVSVEEPIQSVPAFESQAKANRPYQRDYFKDEQRAAEDRRKDYFDYAKRYEDSRRREPVDEVPLEIDVSDAKNLSYRDMVRAPRKKSRETFIRETNNVTVVEEMPWRREVREVKDKRHLSSDEEQGASFAAQPSSPRSELGKAQYLELVVPPSKKAMDNFANDREATEKKAEEMPWRKEAREIKRSSSGEDPPIFMSRADAQPAELTRIRPPSLKTRDTFLTTQSDEQEEEMPWRKEVRELKERPRSEEDEYRDDSPTPEVDFSTGTNLRRLSYKEFTTVPSRKRRDVFQVNDEKEKDKEEMPWRREVREIQRTKADEEEEPLQKSSARLAQSSPEGDNRIPAYTYQDVVTKPLRKARDSFAPRVEKQEEEMPWRKEVREIKRTITEDEQVQRSSAVTVHSSPDDFKDPRSFSYRDFIAKPRKKSEGFLSSEEKEKEEMPWRKEVRELRDKAMEEEQISQSSRWEVESAPNDSWYKNSGRNDTDAQKLSYKDFVCPPSNVDEPQEKVRRKSTKVRDLTQKFATIEREKNLPKEKGPPSRKSLVDVAELKRIERDMKTRSWHGFPSSEYDSDDDYDVEYRRRRKSQEEWEERLRDQHHRENVSGLEQFDDVFQDPEGYFDQMRGPPHEKTVEEEVGFQYKEPTWVNQRTIRSTNESGFYSPHDQNGQASVNAADEFDYYQNYSVDGEPRKRKPSDDRVVVKQTWIQPNRVELAETQVPSSQEHQRQRDANRPAEHLKSERPYVRDFEKMEPVRDGRGNEDNQFFPRPIDPSEDKCFIEEGEHPRQNRSYYSGYNGFGGHSQVKNDDWLPTKNRPDPRGQRNQTPTKNDVGEGPMVFGGPIVVTARRNQQPEQPEEPRRRGTYDFVPAAVRPYENRKSEKGGQDDKDFPAIKTSYNDRAIVKSFKDEGGSIESARDLVLQDIRNINKGRVVEPAEEGKTSHRPQVFGVFARTDPNQEKGRGDAQKQQSSHFSVPTVRGHMHDLHESQVENPQDWRHVENEKDELWYADPKPPRNYENSDYENSASNLTELKPAVVSVVESQVRQWGTGGFQETPQKDEQRTGRQRVMNFSNDHDDITRVNRDDAFRSATGADDRRREQKEKEEMVRKQLQDAEYREKYRKEFEEKNRKHREKSNYLMSLQMRAAMGSDEDVGYGEDTVATREKEFHSEQLPSSSWKNDAETGNPRLTGDVNEEDVLKVAAAEEDYWHHKIEKRTERQIREAGRHEPPRRKKSEESQPRINGIDFVGEDDIVHREYKDFDHNARSRKLQAEEELMAQEGDRLIRERAALKQQIQIEEPIIAPVEKPPVEFTVNEEVVNSLLAEENKEDNFYDKNENRKFGKRDVFHKDEEYLPQKELEFQGNGRLYSDEGKTSRPQVGIRSINGYHHERETHQKAPAEILRHDGDPLHHNGVLETDPEMNGFDGYSIYETFIHGESNHVICMSCGTSIEKSPAMYIAELDRYWHVNCFNCVVCRAWFGDEYSPVLQITNSMLHCERCYITSEGERCTEV</sequence>
<feature type="domain" description="LIM zinc-binding" evidence="7">
    <location>
        <begin position="2060"/>
        <end position="2125"/>
    </location>
</feature>
<dbReference type="SMART" id="SM00033">
    <property type="entry name" value="CH"/>
    <property type="match status" value="1"/>
</dbReference>
<feature type="compositionally biased region" description="Polar residues" evidence="5">
    <location>
        <begin position="1277"/>
        <end position="1293"/>
    </location>
</feature>
<feature type="region of interest" description="Disordered" evidence="5">
    <location>
        <begin position="1838"/>
        <end position="1862"/>
    </location>
</feature>
<feature type="compositionally biased region" description="Basic and acidic residues" evidence="5">
    <location>
        <begin position="279"/>
        <end position="296"/>
    </location>
</feature>
<feature type="region of interest" description="Disordered" evidence="5">
    <location>
        <begin position="1183"/>
        <end position="1252"/>
    </location>
</feature>
<dbReference type="CDD" id="cd08368">
    <property type="entry name" value="LIM"/>
    <property type="match status" value="1"/>
</dbReference>
<feature type="compositionally biased region" description="Polar residues" evidence="5">
    <location>
        <begin position="948"/>
        <end position="960"/>
    </location>
</feature>
<feature type="compositionally biased region" description="Basic and acidic residues" evidence="5">
    <location>
        <begin position="458"/>
        <end position="486"/>
    </location>
</feature>
<dbReference type="SMART" id="SM00132">
    <property type="entry name" value="LIM"/>
    <property type="match status" value="1"/>
</dbReference>
<dbReference type="EMBL" id="CALNXI010000076">
    <property type="protein sequence ID" value="CAH3018026.1"/>
    <property type="molecule type" value="Genomic_DNA"/>
</dbReference>
<feature type="compositionally biased region" description="Basic and acidic residues" evidence="5">
    <location>
        <begin position="1137"/>
        <end position="1160"/>
    </location>
</feature>
<evidence type="ECO:0000256" key="2">
    <source>
        <dbReference type="ARBA" id="ARBA00022833"/>
    </source>
</evidence>
<keyword evidence="3 4" id="KW-0440">LIM domain</keyword>
<feature type="region of interest" description="Disordered" evidence="5">
    <location>
        <begin position="1784"/>
        <end position="1811"/>
    </location>
</feature>
<feature type="compositionally biased region" description="Polar residues" evidence="5">
    <location>
        <begin position="1016"/>
        <end position="1025"/>
    </location>
</feature>
<feature type="region of interest" description="Disordered" evidence="5">
    <location>
        <begin position="1075"/>
        <end position="1169"/>
    </location>
</feature>
<dbReference type="PROSITE" id="PS50023">
    <property type="entry name" value="LIM_DOMAIN_2"/>
    <property type="match status" value="1"/>
</dbReference>
<feature type="compositionally biased region" description="Basic and acidic residues" evidence="5">
    <location>
        <begin position="426"/>
        <end position="450"/>
    </location>
</feature>
<feature type="region of interest" description="Disordered" evidence="5">
    <location>
        <begin position="1702"/>
        <end position="1751"/>
    </location>
</feature>
<keyword evidence="9" id="KW-1185">Reference proteome</keyword>
<feature type="compositionally biased region" description="Basic and acidic residues" evidence="5">
    <location>
        <begin position="1345"/>
        <end position="1382"/>
    </location>
</feature>
<dbReference type="PROSITE" id="PS00478">
    <property type="entry name" value="LIM_DOMAIN_1"/>
    <property type="match status" value="1"/>
</dbReference>
<comment type="caution">
    <text evidence="8">The sequence shown here is derived from an EMBL/GenBank/DDBJ whole genome shotgun (WGS) entry which is preliminary data.</text>
</comment>
<dbReference type="PROSITE" id="PS50021">
    <property type="entry name" value="CH"/>
    <property type="match status" value="1"/>
</dbReference>
<feature type="compositionally biased region" description="Basic and acidic residues" evidence="5">
    <location>
        <begin position="1838"/>
        <end position="1858"/>
    </location>
</feature>
<dbReference type="InterPro" id="IPR001715">
    <property type="entry name" value="CH_dom"/>
</dbReference>
<dbReference type="CDD" id="cd21208">
    <property type="entry name" value="CH_LMO7-like"/>
    <property type="match status" value="1"/>
</dbReference>
<evidence type="ECO:0000256" key="3">
    <source>
        <dbReference type="ARBA" id="ARBA00023038"/>
    </source>
</evidence>
<feature type="region of interest" description="Disordered" evidence="5">
    <location>
        <begin position="1332"/>
        <end position="1459"/>
    </location>
</feature>
<feature type="region of interest" description="Disordered" evidence="5">
    <location>
        <begin position="1009"/>
        <end position="1037"/>
    </location>
</feature>
<feature type="compositionally biased region" description="Basic and acidic residues" evidence="5">
    <location>
        <begin position="1576"/>
        <end position="1585"/>
    </location>
</feature>
<feature type="compositionally biased region" description="Basic and acidic residues" evidence="5">
    <location>
        <begin position="856"/>
        <end position="871"/>
    </location>
</feature>
<feature type="region of interest" description="Disordered" evidence="5">
    <location>
        <begin position="394"/>
        <end position="528"/>
    </location>
</feature>
<feature type="compositionally biased region" description="Basic and acidic residues" evidence="5">
    <location>
        <begin position="733"/>
        <end position="745"/>
    </location>
</feature>
<dbReference type="SUPFAM" id="SSF47576">
    <property type="entry name" value="Calponin-homology domain, CH-domain"/>
    <property type="match status" value="1"/>
</dbReference>
<evidence type="ECO:0000313" key="8">
    <source>
        <dbReference type="EMBL" id="CAH3018026.1"/>
    </source>
</evidence>
<feature type="compositionally biased region" description="Basic and acidic residues" evidence="5">
    <location>
        <begin position="502"/>
        <end position="516"/>
    </location>
</feature>
<feature type="region of interest" description="Disordered" evidence="5">
    <location>
        <begin position="262"/>
        <end position="369"/>
    </location>
</feature>